<comment type="caution">
    <text evidence="1">The sequence shown here is derived from an EMBL/GenBank/DDBJ whole genome shotgun (WGS) entry which is preliminary data.</text>
</comment>
<protein>
    <submittedName>
        <fullName evidence="1">Uncharacterized protein</fullName>
    </submittedName>
</protein>
<sequence length="106" mass="12255">MAYDIKEKIKNDLNTYDLILLVDSDDSLSDGGLMGKLLNSQAYRRSEKKILVLPAEKHMDLVSLYHTYEFSDRFRVIGRSSQYGGLFNYVDNGLLTEQEVFELILR</sequence>
<proteinExistence type="predicted"/>
<dbReference type="AlphaFoldDB" id="A0A3R8JTL2"/>
<evidence type="ECO:0000313" key="2">
    <source>
        <dbReference type="Proteomes" id="UP000274920"/>
    </source>
</evidence>
<keyword evidence="2" id="KW-1185">Reference proteome</keyword>
<gene>
    <name evidence="1" type="ORF">EBB54_26760</name>
</gene>
<accession>A0A3R8JTL2</accession>
<name>A0A3R8JTL2_9FIRM</name>
<dbReference type="RefSeq" id="WP_125129648.1">
    <property type="nucleotide sequence ID" value="NZ_RHJS01000002.1"/>
</dbReference>
<dbReference type="Proteomes" id="UP000274920">
    <property type="component" value="Unassembled WGS sequence"/>
</dbReference>
<dbReference type="EMBL" id="RHJS01000002">
    <property type="protein sequence ID" value="RRK34538.1"/>
    <property type="molecule type" value="Genomic_DNA"/>
</dbReference>
<reference evidence="1" key="1">
    <citation type="submission" date="2018-10" db="EMBL/GenBank/DDBJ databases">
        <title>Schaedlerella arabinophila gen. nov. sp. nov., isolated from the mouse intestinal tract and comparative analysis with the genome of the closely related altered Schaedler flora strain ASF502.</title>
        <authorList>
            <person name="Miyake S."/>
            <person name="Soh M."/>
            <person name="Seedorf H."/>
        </authorList>
    </citation>
    <scope>NUCLEOTIDE SEQUENCE [LARGE SCALE GENOMIC DNA]</scope>
    <source>
        <strain evidence="1">DSM 106076</strain>
    </source>
</reference>
<organism evidence="1 2">
    <name type="scientific">Schaedlerella arabinosiphila</name>
    <dbReference type="NCBI Taxonomy" id="2044587"/>
    <lineage>
        <taxon>Bacteria</taxon>
        <taxon>Bacillati</taxon>
        <taxon>Bacillota</taxon>
        <taxon>Clostridia</taxon>
        <taxon>Lachnospirales</taxon>
        <taxon>Lachnospiraceae</taxon>
        <taxon>Schaedlerella</taxon>
    </lineage>
</organism>
<evidence type="ECO:0000313" key="1">
    <source>
        <dbReference type="EMBL" id="RRK34538.1"/>
    </source>
</evidence>